<dbReference type="EMBL" id="JAVHNS010000002">
    <property type="protein sequence ID" value="KAK6362126.1"/>
    <property type="molecule type" value="Genomic_DNA"/>
</dbReference>
<keyword evidence="2" id="KW-1185">Reference proteome</keyword>
<gene>
    <name evidence="1" type="ORF">TWF730_005823</name>
</gene>
<sequence>MGTNLLDLPTEIHLYIIKYLPPAKKKIGYFSVPSEGLRNFARTSRYFYGLTFPRRFKSVILGPAAVEVFQDGGLGEHHRGSVRALRFEKPWDFALAKGRYGVRAVIRGPDRRLEYFTSICAAIEALSLDLFPNVKELYVSYAIPKSAAENVLLAVLRGIAQCGFKDALEHLEVQVLGKSWTFDRLKYQEFHWMLSDQHKKLLGKVAITRDRLEELVKAEIPPFPALKTVKILNNSVANPLDSFKSYRFVRTPGYYLVLTLAPQLRELEVWTHKGNSGCETPEDYGCGCDCLSHDGEYPHPPPLEFSFTTDLLERFSNVTYLKVVQPFGLKLTAKEVEKLAERFPKLITLDLTPYDRGNREYLAFADYPLEEMDKLQRVEQLHLPWPTEDGEGSIDPDELTEHVRWWKTEGSPYLKNVTFYGARYKERIDCYQDIQVAFEFKVTGRDKYDEWGNKAEKKCVLVSRGDTSHYRDRWEDAETTGSSEDDDD</sequence>
<evidence type="ECO:0000313" key="2">
    <source>
        <dbReference type="Proteomes" id="UP001373714"/>
    </source>
</evidence>
<dbReference type="Proteomes" id="UP001373714">
    <property type="component" value="Unassembled WGS sequence"/>
</dbReference>
<proteinExistence type="predicted"/>
<name>A0AAV9VJH4_9PEZI</name>
<accession>A0AAV9VJH4</accession>
<organism evidence="1 2">
    <name type="scientific">Orbilia blumenaviensis</name>
    <dbReference type="NCBI Taxonomy" id="1796055"/>
    <lineage>
        <taxon>Eukaryota</taxon>
        <taxon>Fungi</taxon>
        <taxon>Dikarya</taxon>
        <taxon>Ascomycota</taxon>
        <taxon>Pezizomycotina</taxon>
        <taxon>Orbiliomycetes</taxon>
        <taxon>Orbiliales</taxon>
        <taxon>Orbiliaceae</taxon>
        <taxon>Orbilia</taxon>
    </lineage>
</organism>
<evidence type="ECO:0008006" key="3">
    <source>
        <dbReference type="Google" id="ProtNLM"/>
    </source>
</evidence>
<protein>
    <recommendedName>
        <fullName evidence="3">F-box domain-containing protein</fullName>
    </recommendedName>
</protein>
<dbReference type="AlphaFoldDB" id="A0AAV9VJH4"/>
<reference evidence="1 2" key="1">
    <citation type="submission" date="2019-10" db="EMBL/GenBank/DDBJ databases">
        <authorList>
            <person name="Palmer J.M."/>
        </authorList>
    </citation>
    <scope>NUCLEOTIDE SEQUENCE [LARGE SCALE GENOMIC DNA]</scope>
    <source>
        <strain evidence="1 2">TWF730</strain>
    </source>
</reference>
<comment type="caution">
    <text evidence="1">The sequence shown here is derived from an EMBL/GenBank/DDBJ whole genome shotgun (WGS) entry which is preliminary data.</text>
</comment>
<evidence type="ECO:0000313" key="1">
    <source>
        <dbReference type="EMBL" id="KAK6362126.1"/>
    </source>
</evidence>